<feature type="region of interest" description="Disordered" evidence="1">
    <location>
        <begin position="1"/>
        <end position="20"/>
    </location>
</feature>
<dbReference type="STRING" id="981085.W9QTD2"/>
<feature type="compositionally biased region" description="Basic and acidic residues" evidence="1">
    <location>
        <begin position="187"/>
        <end position="204"/>
    </location>
</feature>
<proteinExistence type="predicted"/>
<sequence>MQSSISSPPSIYAKTPHSDPRDLYWKSPPNGWVKVNVDISMREHHTMAALITRDHNSSLLVTSTMKTLSKSMENCLWALKHIKADCDELFNCFEAADLAWINIRCNFAVHNLAKWARIGLVSGDIPFNLIPSERGSPAPFTGLSLRSPVDLSVSGSELVWFLLRPIDLSVAGLPSPPPTARLSSSDQAKEAQKKIENLKKEGKPMPKSLSEDGQYLRPSDPAYEQVLDSLAMVARHTPLPLLEALLKWRERWVVLCSPSFEDAFLISAIL</sequence>
<dbReference type="EMBL" id="KE344143">
    <property type="protein sequence ID" value="EXB53915.1"/>
    <property type="molecule type" value="Genomic_DNA"/>
</dbReference>
<dbReference type="Proteomes" id="UP000030645">
    <property type="component" value="Unassembled WGS sequence"/>
</dbReference>
<gene>
    <name evidence="2" type="ORF">L484_004181</name>
</gene>
<name>W9QTD2_9ROSA</name>
<dbReference type="eggNOG" id="KOG1825">
    <property type="taxonomic scope" value="Eukaryota"/>
</dbReference>
<keyword evidence="3" id="KW-1185">Reference proteome</keyword>
<evidence type="ECO:0000313" key="3">
    <source>
        <dbReference type="Proteomes" id="UP000030645"/>
    </source>
</evidence>
<dbReference type="AlphaFoldDB" id="W9QTD2"/>
<feature type="region of interest" description="Disordered" evidence="1">
    <location>
        <begin position="177"/>
        <end position="217"/>
    </location>
</feature>
<organism evidence="2 3">
    <name type="scientific">Morus notabilis</name>
    <dbReference type="NCBI Taxonomy" id="981085"/>
    <lineage>
        <taxon>Eukaryota</taxon>
        <taxon>Viridiplantae</taxon>
        <taxon>Streptophyta</taxon>
        <taxon>Embryophyta</taxon>
        <taxon>Tracheophyta</taxon>
        <taxon>Spermatophyta</taxon>
        <taxon>Magnoliopsida</taxon>
        <taxon>eudicotyledons</taxon>
        <taxon>Gunneridae</taxon>
        <taxon>Pentapetalae</taxon>
        <taxon>rosids</taxon>
        <taxon>fabids</taxon>
        <taxon>Rosales</taxon>
        <taxon>Moraceae</taxon>
        <taxon>Moreae</taxon>
        <taxon>Morus</taxon>
    </lineage>
</organism>
<reference evidence="3" key="1">
    <citation type="submission" date="2013-01" db="EMBL/GenBank/DDBJ databases">
        <title>Draft Genome Sequence of a Mulberry Tree, Morus notabilis C.K. Schneid.</title>
        <authorList>
            <person name="He N."/>
            <person name="Zhao S."/>
        </authorList>
    </citation>
    <scope>NUCLEOTIDE SEQUENCE</scope>
</reference>
<evidence type="ECO:0000256" key="1">
    <source>
        <dbReference type="SAM" id="MobiDB-lite"/>
    </source>
</evidence>
<evidence type="ECO:0000313" key="2">
    <source>
        <dbReference type="EMBL" id="EXB53915.1"/>
    </source>
</evidence>
<protein>
    <submittedName>
        <fullName evidence="2">Uncharacterized protein</fullName>
    </submittedName>
</protein>
<accession>W9QTD2</accession>